<dbReference type="InterPro" id="IPR001387">
    <property type="entry name" value="Cro/C1-type_HTH"/>
</dbReference>
<dbReference type="PANTHER" id="PTHR37038">
    <property type="entry name" value="TRANSCRIPTIONAL REGULATOR-RELATED"/>
    <property type="match status" value="1"/>
</dbReference>
<dbReference type="STRING" id="157463.GCA_001047075_01234"/>
<dbReference type="Pfam" id="PF01381">
    <property type="entry name" value="HTH_3"/>
    <property type="match status" value="1"/>
</dbReference>
<proteinExistence type="predicted"/>
<evidence type="ECO:0000313" key="2">
    <source>
        <dbReference type="EMBL" id="GAP00345.1"/>
    </source>
</evidence>
<dbReference type="SUPFAM" id="SSF47413">
    <property type="entry name" value="lambda repressor-like DNA-binding domains"/>
    <property type="match status" value="1"/>
</dbReference>
<dbReference type="PROSITE" id="PS50943">
    <property type="entry name" value="HTH_CROC1"/>
    <property type="match status" value="1"/>
</dbReference>
<dbReference type="Gene3D" id="1.25.40.10">
    <property type="entry name" value="Tetratricopeptide repeat domain"/>
    <property type="match status" value="1"/>
</dbReference>
<dbReference type="SMART" id="SM00530">
    <property type="entry name" value="HTH_XRE"/>
    <property type="match status" value="1"/>
</dbReference>
<dbReference type="InterPro" id="IPR011990">
    <property type="entry name" value="TPR-like_helical_dom_sf"/>
</dbReference>
<gene>
    <name evidence="2" type="ORF">FFIC_283620</name>
</gene>
<feature type="domain" description="HTH cro/C1-type" evidence="1">
    <location>
        <begin position="8"/>
        <end position="61"/>
    </location>
</feature>
<dbReference type="OrthoDB" id="34624at2"/>
<evidence type="ECO:0000259" key="1">
    <source>
        <dbReference type="PROSITE" id="PS50943"/>
    </source>
</evidence>
<sequence length="159" mass="18894">MTEIGEVFRLFRKGKNVTLQEASRGIVSYTFLSKFERGLTDISFMHLLELLDRINVQLSEFEFLYQKSNNYTNDLLPTLQRAYQSSDINSLKDHLRLWQNRSDKFSTLQRSNQIAFLLEDNPQFLVNEKKYLLKFLSENEIQEVFDFGTLELNYLNIFD</sequence>
<organism evidence="2 3">
    <name type="scientific">Fructobacillus ficulneus</name>
    <dbReference type="NCBI Taxonomy" id="157463"/>
    <lineage>
        <taxon>Bacteria</taxon>
        <taxon>Bacillati</taxon>
        <taxon>Bacillota</taxon>
        <taxon>Bacilli</taxon>
        <taxon>Lactobacillales</taxon>
        <taxon>Lactobacillaceae</taxon>
        <taxon>Fructobacillus</taxon>
    </lineage>
</organism>
<keyword evidence="3" id="KW-1185">Reference proteome</keyword>
<dbReference type="AlphaFoldDB" id="A0A0K8MKC6"/>
<evidence type="ECO:0000313" key="3">
    <source>
        <dbReference type="Proteomes" id="UP000253891"/>
    </source>
</evidence>
<dbReference type="Proteomes" id="UP000253891">
    <property type="component" value="Unassembled WGS sequence"/>
</dbReference>
<dbReference type="InterPro" id="IPR010982">
    <property type="entry name" value="Lambda_DNA-bd_dom_sf"/>
</dbReference>
<dbReference type="CDD" id="cd00093">
    <property type="entry name" value="HTH_XRE"/>
    <property type="match status" value="1"/>
</dbReference>
<accession>A0A0K8MKC6</accession>
<reference evidence="2 3" key="1">
    <citation type="journal article" date="2015" name="BMC Genomics">
        <title>Comparative genomics of Fructobacillus spp. and Leuconostoc spp. reveals niche-specific evolution of Fructobacillus spp.</title>
        <authorList>
            <person name="Endo A."/>
            <person name="Tanizawa Y."/>
            <person name="Tanaka N."/>
            <person name="Maeno S."/>
            <person name="Kumar H."/>
            <person name="Shiwa Y."/>
            <person name="Okada S."/>
            <person name="Yoshikawa H."/>
            <person name="Dicks L."/>
            <person name="Nakagawa J."/>
            <person name="Arita M."/>
        </authorList>
    </citation>
    <scope>NUCLEOTIDE SEQUENCE [LARGE SCALE GENOMIC DNA]</scope>
    <source>
        <strain evidence="2 3">JCM 12225</strain>
    </source>
</reference>
<protein>
    <submittedName>
        <fullName evidence="2">Transcriptional regulator</fullName>
    </submittedName>
</protein>
<dbReference type="GO" id="GO:0003677">
    <property type="term" value="F:DNA binding"/>
    <property type="evidence" value="ECO:0007669"/>
    <property type="project" value="InterPro"/>
</dbReference>
<dbReference type="InterPro" id="IPR053163">
    <property type="entry name" value="HTH-type_regulator_Rgg"/>
</dbReference>
<name>A0A0K8MKC6_9LACO</name>
<dbReference type="EMBL" id="DF968005">
    <property type="protein sequence ID" value="GAP00345.1"/>
    <property type="molecule type" value="Genomic_DNA"/>
</dbReference>
<dbReference type="RefSeq" id="WP_114675009.1">
    <property type="nucleotide sequence ID" value="NZ_DF968005.1"/>
</dbReference>